<dbReference type="HOGENOM" id="CLU_092082_0_0_9"/>
<evidence type="ECO:0000259" key="2">
    <source>
        <dbReference type="Pfam" id="PF01832"/>
    </source>
</evidence>
<dbReference type="KEGG" id="eat:EAT1b_2176"/>
<dbReference type="Pfam" id="PF01832">
    <property type="entry name" value="Glucosaminidase"/>
    <property type="match status" value="1"/>
</dbReference>
<feature type="chain" id="PRO_5039527182" description="Mannosyl-glycoprotein endo-beta-N-acetylglucosamidase-like domain-containing protein" evidence="1">
    <location>
        <begin position="24"/>
        <end position="208"/>
    </location>
</feature>
<feature type="domain" description="Mannosyl-glycoprotein endo-beta-N-acetylglucosamidase-like" evidence="2">
    <location>
        <begin position="73"/>
        <end position="196"/>
    </location>
</feature>
<proteinExistence type="predicted"/>
<evidence type="ECO:0000313" key="3">
    <source>
        <dbReference type="EMBL" id="ACQ71099.1"/>
    </source>
</evidence>
<sequence>MMKKVFSLMIAFLLITSSLLSTASIVEAAPKKQNSAIMGVSALTPQQMADYVKKKNPRDVRLAKTSVEDLAKLFVIIGAKEGVRGDVAFAQALKETGYFRYGGDVLPKQHNYSGIGTTGNGVKGHFFRSPQQGVTAQIQHLKAYASNDALNTKQVDPRFHLVKRGSAKTWPSLHQKWAMQPKGNYGTEILSIYQEMSKTPKRVAKAKR</sequence>
<evidence type="ECO:0000256" key="1">
    <source>
        <dbReference type="SAM" id="SignalP"/>
    </source>
</evidence>
<dbReference type="InterPro" id="IPR002901">
    <property type="entry name" value="MGlyc_endo_b_GlcNAc-like_dom"/>
</dbReference>
<organism evidence="3 4">
    <name type="scientific">Exiguobacterium sp. (strain ATCC BAA-1283 / AT1b)</name>
    <dbReference type="NCBI Taxonomy" id="360911"/>
    <lineage>
        <taxon>Bacteria</taxon>
        <taxon>Bacillati</taxon>
        <taxon>Bacillota</taxon>
        <taxon>Bacilli</taxon>
        <taxon>Bacillales</taxon>
        <taxon>Bacillales Family XII. Incertae Sedis</taxon>
        <taxon>Exiguobacterium</taxon>
    </lineage>
</organism>
<keyword evidence="1" id="KW-0732">Signal</keyword>
<dbReference type="AlphaFoldDB" id="C4L1R7"/>
<evidence type="ECO:0000313" key="4">
    <source>
        <dbReference type="Proteomes" id="UP000000716"/>
    </source>
</evidence>
<dbReference type="eggNOG" id="COG0457">
    <property type="taxonomic scope" value="Bacteria"/>
</dbReference>
<dbReference type="Proteomes" id="UP000000716">
    <property type="component" value="Chromosome"/>
</dbReference>
<dbReference type="EMBL" id="CP001615">
    <property type="protein sequence ID" value="ACQ71099.1"/>
    <property type="molecule type" value="Genomic_DNA"/>
</dbReference>
<accession>C4L1R7</accession>
<gene>
    <name evidence="3" type="ordered locus">EAT1b_2176</name>
</gene>
<protein>
    <recommendedName>
        <fullName evidence="2">Mannosyl-glycoprotein endo-beta-N-acetylglucosamidase-like domain-containing protein</fullName>
    </recommendedName>
</protein>
<name>C4L1R7_EXISA</name>
<reference evidence="3 4" key="1">
    <citation type="journal article" date="2011" name="J. Bacteriol.">
        <title>Complete genome sequence of the Thermophilic Bacterium Exiguobacterium sp. AT1b.</title>
        <authorList>
            <person name="Vishnivetskaya T.A."/>
            <person name="Lucas S."/>
            <person name="Copeland A."/>
            <person name="Lapidus A."/>
            <person name="Glavina Del Rio T."/>
            <person name="Dalin E."/>
            <person name="Tice H."/>
            <person name="Bruce D.C."/>
            <person name="Goodwin L.A."/>
            <person name="Pitluck S."/>
            <person name="Saunders E."/>
            <person name="Brettin T."/>
            <person name="Detter C."/>
            <person name="Han C."/>
            <person name="Larimer F."/>
            <person name="Land M.L."/>
            <person name="Hauser L.J."/>
            <person name="Kyrpides N.C."/>
            <person name="Ovchinnikova G."/>
            <person name="Kathariou S."/>
            <person name="Ramaley R.F."/>
            <person name="Rodrigues D.F."/>
            <person name="Hendrix C."/>
            <person name="Richardson P."/>
            <person name="Tiedje J.M."/>
        </authorList>
    </citation>
    <scope>NUCLEOTIDE SEQUENCE [LARGE SCALE GENOMIC DNA]</scope>
    <source>
        <strain evidence="4">ATCC BAA-1283 / AT1b</strain>
    </source>
</reference>
<feature type="signal peptide" evidence="1">
    <location>
        <begin position="1"/>
        <end position="23"/>
    </location>
</feature>
<dbReference type="STRING" id="360911.EAT1b_2176"/>
<dbReference type="GO" id="GO:0004040">
    <property type="term" value="F:amidase activity"/>
    <property type="evidence" value="ECO:0007669"/>
    <property type="project" value="InterPro"/>
</dbReference>
<keyword evidence="4" id="KW-1185">Reference proteome</keyword>